<comment type="subcellular location">
    <subcellularLocation>
        <location evidence="2">Cell membrane</location>
    </subcellularLocation>
    <subcellularLocation>
        <location evidence="1">Membrane</location>
        <topology evidence="1">Single-pass membrane protein</topology>
    </subcellularLocation>
</comment>
<dbReference type="AlphaFoldDB" id="A0A9W5RYR1"/>
<evidence type="ECO:0000256" key="9">
    <source>
        <dbReference type="ARBA" id="ARBA00029829"/>
    </source>
</evidence>
<sequence length="290" mass="31204">MTAAIESLCDWTDLYAMGGLTSDERTMFEEHMAGCKNCRERLMAVAPIIHALPWAVDSIEPPAGMKDRVLARVLGVHEAAEAGEDSQLLAAKKLTDLPTATKLETASTSKGIAIYPVAARSRVLSWFTGGLAAAVLLLAITSGLLLQRVDRLDQEREALTAQVAEMQRQAGEDTSTGSPLVVNRVINLSPMNDLVAKGLATIVIDNKGMHLIVQAEQLPELQNEEAFQVWLLKGGRPVNAGTFLTYDGTGALYYSFESDDFDQIAITKEPDAKGQTPRGEVVLAAALPDV</sequence>
<keyword evidence="4 11" id="KW-0812">Transmembrane</keyword>
<comment type="caution">
    <text evidence="14">The sequence shown here is derived from an EMBL/GenBank/DDBJ whole genome shotgun (WGS) entry which is preliminary data.</text>
</comment>
<evidence type="ECO:0000256" key="1">
    <source>
        <dbReference type="ARBA" id="ARBA00004167"/>
    </source>
</evidence>
<evidence type="ECO:0000256" key="10">
    <source>
        <dbReference type="ARBA" id="ARBA00030803"/>
    </source>
</evidence>
<dbReference type="OrthoDB" id="150725at2"/>
<dbReference type="Pfam" id="PF10099">
    <property type="entry name" value="RskA_C"/>
    <property type="match status" value="1"/>
</dbReference>
<dbReference type="PANTHER" id="PTHR37461">
    <property type="entry name" value="ANTI-SIGMA-K FACTOR RSKA"/>
    <property type="match status" value="1"/>
</dbReference>
<evidence type="ECO:0000256" key="6">
    <source>
        <dbReference type="ARBA" id="ARBA00023136"/>
    </source>
</evidence>
<evidence type="ECO:0000256" key="3">
    <source>
        <dbReference type="ARBA" id="ARBA00022475"/>
    </source>
</evidence>
<dbReference type="Gene3D" id="1.10.10.1320">
    <property type="entry name" value="Anti-sigma factor, zinc-finger domain"/>
    <property type="match status" value="1"/>
</dbReference>
<keyword evidence="3" id="KW-1003">Cell membrane</keyword>
<organism evidence="14 15">
    <name type="scientific">Paenibacillus darwinianus</name>
    <dbReference type="NCBI Taxonomy" id="1380763"/>
    <lineage>
        <taxon>Bacteria</taxon>
        <taxon>Bacillati</taxon>
        <taxon>Bacillota</taxon>
        <taxon>Bacilli</taxon>
        <taxon>Bacillales</taxon>
        <taxon>Paenibacillaceae</taxon>
        <taxon>Paenibacillus</taxon>
    </lineage>
</organism>
<comment type="similarity">
    <text evidence="7">Belongs to the zinc-associated anti-sigma factor (ZAS) superfamily. Anti-sigma-W factor family.</text>
</comment>
<dbReference type="InterPro" id="IPR051474">
    <property type="entry name" value="Anti-sigma-K/W_factor"/>
</dbReference>
<evidence type="ECO:0000256" key="2">
    <source>
        <dbReference type="ARBA" id="ARBA00004236"/>
    </source>
</evidence>
<evidence type="ECO:0000259" key="12">
    <source>
        <dbReference type="Pfam" id="PF10099"/>
    </source>
</evidence>
<evidence type="ECO:0000256" key="8">
    <source>
        <dbReference type="ARBA" id="ARBA00024438"/>
    </source>
</evidence>
<evidence type="ECO:0000313" key="15">
    <source>
        <dbReference type="Proteomes" id="UP000053750"/>
    </source>
</evidence>
<feature type="transmembrane region" description="Helical" evidence="11">
    <location>
        <begin position="123"/>
        <end position="146"/>
    </location>
</feature>
<dbReference type="InterPro" id="IPR018764">
    <property type="entry name" value="RskA_C"/>
</dbReference>
<reference evidence="14 15" key="1">
    <citation type="submission" date="2014-02" db="EMBL/GenBank/DDBJ databases">
        <title>Genome sequence of Paenibacillus darwinianus reveals adaptive mechanisms for survival in Antarctic soils.</title>
        <authorList>
            <person name="Dsouza M."/>
            <person name="Taylor M.W."/>
            <person name="Turner S.J."/>
            <person name="Aislabie J."/>
        </authorList>
    </citation>
    <scope>NUCLEOTIDE SEQUENCE [LARGE SCALE GENOMIC DNA]</scope>
    <source>
        <strain evidence="14 15">CE1</strain>
    </source>
</reference>
<gene>
    <name evidence="14" type="ORF">BG53_10280</name>
</gene>
<dbReference type="Pfam" id="PF13490">
    <property type="entry name" value="zf-HC2"/>
    <property type="match status" value="1"/>
</dbReference>
<evidence type="ECO:0000259" key="13">
    <source>
        <dbReference type="Pfam" id="PF13490"/>
    </source>
</evidence>
<keyword evidence="6 11" id="KW-0472">Membrane</keyword>
<name>A0A9W5RYR1_9BACL</name>
<dbReference type="GO" id="GO:0006417">
    <property type="term" value="P:regulation of translation"/>
    <property type="evidence" value="ECO:0007669"/>
    <property type="project" value="TreeGrafter"/>
</dbReference>
<dbReference type="Proteomes" id="UP000053750">
    <property type="component" value="Unassembled WGS sequence"/>
</dbReference>
<dbReference type="PANTHER" id="PTHR37461:SF1">
    <property type="entry name" value="ANTI-SIGMA-K FACTOR RSKA"/>
    <property type="match status" value="1"/>
</dbReference>
<dbReference type="RefSeq" id="WP_036585350.1">
    <property type="nucleotide sequence ID" value="NZ_KK082184.1"/>
</dbReference>
<feature type="domain" description="Putative zinc-finger" evidence="13">
    <location>
        <begin position="14"/>
        <end position="39"/>
    </location>
</feature>
<proteinExistence type="inferred from homology"/>
<evidence type="ECO:0000256" key="7">
    <source>
        <dbReference type="ARBA" id="ARBA00024353"/>
    </source>
</evidence>
<dbReference type="EMBL" id="JFHU01000258">
    <property type="protein sequence ID" value="EXX84849.1"/>
    <property type="molecule type" value="Genomic_DNA"/>
</dbReference>
<evidence type="ECO:0000256" key="4">
    <source>
        <dbReference type="ARBA" id="ARBA00022692"/>
    </source>
</evidence>
<evidence type="ECO:0000313" key="14">
    <source>
        <dbReference type="EMBL" id="EXX84849.1"/>
    </source>
</evidence>
<evidence type="ECO:0000256" key="5">
    <source>
        <dbReference type="ARBA" id="ARBA00022989"/>
    </source>
</evidence>
<dbReference type="InterPro" id="IPR027383">
    <property type="entry name" value="Znf_put"/>
</dbReference>
<feature type="domain" description="Anti-sigma K factor RskA C-terminal" evidence="12">
    <location>
        <begin position="131"/>
        <end position="280"/>
    </location>
</feature>
<dbReference type="InterPro" id="IPR041916">
    <property type="entry name" value="Anti_sigma_zinc_sf"/>
</dbReference>
<dbReference type="GO" id="GO:0016989">
    <property type="term" value="F:sigma factor antagonist activity"/>
    <property type="evidence" value="ECO:0007669"/>
    <property type="project" value="TreeGrafter"/>
</dbReference>
<dbReference type="GO" id="GO:0005886">
    <property type="term" value="C:plasma membrane"/>
    <property type="evidence" value="ECO:0007669"/>
    <property type="project" value="UniProtKB-SubCell"/>
</dbReference>
<accession>A0A9W5RYR1</accession>
<evidence type="ECO:0000256" key="11">
    <source>
        <dbReference type="SAM" id="Phobius"/>
    </source>
</evidence>
<keyword evidence="15" id="KW-1185">Reference proteome</keyword>
<keyword evidence="5 11" id="KW-1133">Transmembrane helix</keyword>
<protein>
    <recommendedName>
        <fullName evidence="8">Anti-sigma-W factor RsiW</fullName>
    </recommendedName>
    <alternativeName>
        <fullName evidence="10">Regulator of SigK</fullName>
    </alternativeName>
    <alternativeName>
        <fullName evidence="9">Sigma-K anti-sigma factor RskA</fullName>
    </alternativeName>
</protein>